<evidence type="ECO:0000256" key="3">
    <source>
        <dbReference type="ARBA" id="ARBA00022676"/>
    </source>
</evidence>
<dbReference type="InterPro" id="IPR050297">
    <property type="entry name" value="LipidA_mod_glycosyltrf_83"/>
</dbReference>
<comment type="subcellular location">
    <subcellularLocation>
        <location evidence="1">Cell membrane</location>
        <topology evidence="1">Multi-pass membrane protein</topology>
    </subcellularLocation>
</comment>
<accession>A0A2M8ERH8</accession>
<evidence type="ECO:0000313" key="9">
    <source>
        <dbReference type="EMBL" id="PJC25317.1"/>
    </source>
</evidence>
<sequence>MRKYVILSLLVIMALASFLRLWEIKTIPPGFSYDESMYANNAVEAWETGPPAGGFKMFYAENNGREGLWINMLAPVLSFFGENEPRVSRTFAAIFGILTVFGLYFLTKTLFNSERIALLSSFFMATSFWHINFSRIGFRAILVPFFLVWSFYFLWKTLAEKINFSSRAFIYKNIKDPTSNPKEEKSIFPPLVFTIISGLLFGLGFHTYISFRVAPLLLIIPFILMWRNKQKKLIFVFLFFAFIIALPIGLYFLQNPQDFLGRSSQISIFAGQSPTLALGFNIVKTVGMFFVWGDSNWRHNLSGAPELWWPTAILFLIGIIAGLNNIAKNSKHEARNTKQYQNSNIENSKQFRIWDFKNWNLFRISNFGFRILFLFSWLVVLLIPAVISSEGLPHALRSIGVIPAAMILAAIGLEWIIVKVLNWHQKKLEKFPEHSRQLMRIKKQLTALLFIFLAAIAVNSFNQYFFRWAKNPRVADAFDENYVQLGKYLNSLPQDLPKYIIMNCDRNMFCDNPDQPPVIMFITKTYIPDWRAKNNIFYINPSQMNPFIDEANRRKHVVITMLDVDHALRAYLKEKIPNLNIISSQDFGVISLYK</sequence>
<dbReference type="GO" id="GO:0005886">
    <property type="term" value="C:plasma membrane"/>
    <property type="evidence" value="ECO:0007669"/>
    <property type="project" value="UniProtKB-SubCell"/>
</dbReference>
<keyword evidence="2" id="KW-1003">Cell membrane</keyword>
<dbReference type="GO" id="GO:0009103">
    <property type="term" value="P:lipopolysaccharide biosynthetic process"/>
    <property type="evidence" value="ECO:0007669"/>
    <property type="project" value="UniProtKB-ARBA"/>
</dbReference>
<feature type="transmembrane region" description="Helical" evidence="8">
    <location>
        <begin position="367"/>
        <end position="387"/>
    </location>
</feature>
<protein>
    <submittedName>
        <fullName evidence="9">Uncharacterized protein</fullName>
    </submittedName>
</protein>
<dbReference type="PANTHER" id="PTHR33908">
    <property type="entry name" value="MANNOSYLTRANSFERASE YKCB-RELATED"/>
    <property type="match status" value="1"/>
</dbReference>
<organism evidence="9 10">
    <name type="scientific">Candidatus Tagabacteria bacterium CG_4_9_14_0_2_um_filter_41_11</name>
    <dbReference type="NCBI Taxonomy" id="1975019"/>
    <lineage>
        <taxon>Bacteria</taxon>
        <taxon>Candidatus Tagaibacteriota</taxon>
    </lineage>
</organism>
<evidence type="ECO:0000256" key="4">
    <source>
        <dbReference type="ARBA" id="ARBA00022679"/>
    </source>
</evidence>
<feature type="transmembrane region" description="Helical" evidence="8">
    <location>
        <begin position="137"/>
        <end position="155"/>
    </location>
</feature>
<dbReference type="PANTHER" id="PTHR33908:SF3">
    <property type="entry name" value="UNDECAPRENYL PHOSPHATE-ALPHA-4-AMINO-4-DEOXY-L-ARABINOSE ARABINOSYL TRANSFERASE"/>
    <property type="match status" value="1"/>
</dbReference>
<name>A0A2M8ERH8_9BACT</name>
<reference evidence="10" key="1">
    <citation type="submission" date="2017-09" db="EMBL/GenBank/DDBJ databases">
        <title>Depth-based differentiation of microbial function through sediment-hosted aquifers and enrichment of novel symbionts in the deep terrestrial subsurface.</title>
        <authorList>
            <person name="Probst A.J."/>
            <person name="Ladd B."/>
            <person name="Jarett J.K."/>
            <person name="Geller-Mcgrath D.E."/>
            <person name="Sieber C.M.K."/>
            <person name="Emerson J.B."/>
            <person name="Anantharaman K."/>
            <person name="Thomas B.C."/>
            <person name="Malmstrom R."/>
            <person name="Stieglmeier M."/>
            <person name="Klingl A."/>
            <person name="Woyke T."/>
            <person name="Ryan C.M."/>
            <person name="Banfield J.F."/>
        </authorList>
    </citation>
    <scope>NUCLEOTIDE SEQUENCE [LARGE SCALE GENOMIC DNA]</scope>
</reference>
<keyword evidence="5 8" id="KW-0812">Transmembrane</keyword>
<feature type="transmembrane region" description="Helical" evidence="8">
    <location>
        <begin position="399"/>
        <end position="424"/>
    </location>
</feature>
<keyword evidence="4" id="KW-0808">Transferase</keyword>
<dbReference type="Proteomes" id="UP000230228">
    <property type="component" value="Unassembled WGS sequence"/>
</dbReference>
<proteinExistence type="predicted"/>
<dbReference type="AlphaFoldDB" id="A0A2M8ERH8"/>
<evidence type="ECO:0000256" key="2">
    <source>
        <dbReference type="ARBA" id="ARBA00022475"/>
    </source>
</evidence>
<feature type="transmembrane region" description="Helical" evidence="8">
    <location>
        <begin position="233"/>
        <end position="253"/>
    </location>
</feature>
<dbReference type="GO" id="GO:0010041">
    <property type="term" value="P:response to iron(III) ion"/>
    <property type="evidence" value="ECO:0007669"/>
    <property type="project" value="TreeGrafter"/>
</dbReference>
<feature type="transmembrane region" description="Helical" evidence="8">
    <location>
        <begin position="307"/>
        <end position="327"/>
    </location>
</feature>
<dbReference type="GO" id="GO:0016763">
    <property type="term" value="F:pentosyltransferase activity"/>
    <property type="evidence" value="ECO:0007669"/>
    <property type="project" value="TreeGrafter"/>
</dbReference>
<comment type="caution">
    <text evidence="9">The sequence shown here is derived from an EMBL/GenBank/DDBJ whole genome shotgun (WGS) entry which is preliminary data.</text>
</comment>
<evidence type="ECO:0000256" key="5">
    <source>
        <dbReference type="ARBA" id="ARBA00022692"/>
    </source>
</evidence>
<evidence type="ECO:0000256" key="6">
    <source>
        <dbReference type="ARBA" id="ARBA00022989"/>
    </source>
</evidence>
<feature type="transmembrane region" description="Helical" evidence="8">
    <location>
        <begin position="209"/>
        <end position="226"/>
    </location>
</feature>
<keyword evidence="3" id="KW-0328">Glycosyltransferase</keyword>
<feature type="transmembrane region" description="Helical" evidence="8">
    <location>
        <begin position="87"/>
        <end position="106"/>
    </location>
</feature>
<keyword evidence="6 8" id="KW-1133">Transmembrane helix</keyword>
<gene>
    <name evidence="9" type="ORF">CO056_00890</name>
</gene>
<keyword evidence="7 8" id="KW-0472">Membrane</keyword>
<evidence type="ECO:0000256" key="8">
    <source>
        <dbReference type="SAM" id="Phobius"/>
    </source>
</evidence>
<evidence type="ECO:0000313" key="10">
    <source>
        <dbReference type="Proteomes" id="UP000230228"/>
    </source>
</evidence>
<evidence type="ECO:0000256" key="7">
    <source>
        <dbReference type="ARBA" id="ARBA00023136"/>
    </source>
</evidence>
<dbReference type="EMBL" id="PFSH01000017">
    <property type="protein sequence ID" value="PJC25317.1"/>
    <property type="molecule type" value="Genomic_DNA"/>
</dbReference>
<feature type="transmembrane region" description="Helical" evidence="8">
    <location>
        <begin position="445"/>
        <end position="466"/>
    </location>
</feature>
<evidence type="ECO:0000256" key="1">
    <source>
        <dbReference type="ARBA" id="ARBA00004651"/>
    </source>
</evidence>